<organism evidence="9 10">
    <name type="scientific">Colwellia asteriadis</name>
    <dbReference type="NCBI Taxonomy" id="517723"/>
    <lineage>
        <taxon>Bacteria</taxon>
        <taxon>Pseudomonadati</taxon>
        <taxon>Pseudomonadota</taxon>
        <taxon>Gammaproteobacteria</taxon>
        <taxon>Alteromonadales</taxon>
        <taxon>Colwelliaceae</taxon>
        <taxon>Colwellia</taxon>
    </lineage>
</organism>
<proteinExistence type="predicted"/>
<dbReference type="Proteomes" id="UP001500021">
    <property type="component" value="Unassembled WGS sequence"/>
</dbReference>
<name>A0ABN1L5Z3_9GAMM</name>
<keyword evidence="10" id="KW-1185">Reference proteome</keyword>
<keyword evidence="4 6" id="KW-0472">Membrane</keyword>
<evidence type="ECO:0000259" key="8">
    <source>
        <dbReference type="PROSITE" id="PS51007"/>
    </source>
</evidence>
<evidence type="ECO:0000256" key="7">
    <source>
        <dbReference type="SAM" id="SignalP"/>
    </source>
</evidence>
<keyword evidence="6" id="KW-1133">Transmembrane helix</keyword>
<keyword evidence="6" id="KW-0812">Transmembrane</keyword>
<evidence type="ECO:0000256" key="4">
    <source>
        <dbReference type="ARBA" id="ARBA00023136"/>
    </source>
</evidence>
<dbReference type="PANTHER" id="PTHR10266:SF3">
    <property type="entry name" value="CYTOCHROME C1, HEME PROTEIN, MITOCHONDRIAL"/>
    <property type="match status" value="1"/>
</dbReference>
<gene>
    <name evidence="9" type="ORF">GCM10009111_12450</name>
</gene>
<reference evidence="9 10" key="1">
    <citation type="journal article" date="2019" name="Int. J. Syst. Evol. Microbiol.">
        <title>The Global Catalogue of Microorganisms (GCM) 10K type strain sequencing project: providing services to taxonomists for standard genome sequencing and annotation.</title>
        <authorList>
            <consortium name="The Broad Institute Genomics Platform"/>
            <consortium name="The Broad Institute Genome Sequencing Center for Infectious Disease"/>
            <person name="Wu L."/>
            <person name="Ma J."/>
        </authorList>
    </citation>
    <scope>NUCLEOTIDE SEQUENCE [LARGE SCALE GENOMIC DNA]</scope>
    <source>
        <strain evidence="9 10">JCM 15608</strain>
    </source>
</reference>
<keyword evidence="7" id="KW-0732">Signal</keyword>
<feature type="domain" description="Cytochrome c" evidence="8">
    <location>
        <begin position="40"/>
        <end position="213"/>
    </location>
</feature>
<feature type="chain" id="PRO_5046725794" evidence="7">
    <location>
        <begin position="23"/>
        <end position="254"/>
    </location>
</feature>
<dbReference type="PANTHER" id="PTHR10266">
    <property type="entry name" value="CYTOCHROME C1"/>
    <property type="match status" value="1"/>
</dbReference>
<protein>
    <submittedName>
        <fullName evidence="9">Cytochrome c1</fullName>
    </submittedName>
</protein>
<keyword evidence="2 5" id="KW-0479">Metal-binding</keyword>
<evidence type="ECO:0000256" key="3">
    <source>
        <dbReference type="ARBA" id="ARBA00023004"/>
    </source>
</evidence>
<accession>A0ABN1L5Z3</accession>
<comment type="caution">
    <text evidence="9">The sequence shown here is derived from an EMBL/GenBank/DDBJ whole genome shotgun (WGS) entry which is preliminary data.</text>
</comment>
<dbReference type="Pfam" id="PF02167">
    <property type="entry name" value="Cytochrom_C1"/>
    <property type="match status" value="2"/>
</dbReference>
<keyword evidence="1 5" id="KW-0349">Heme</keyword>
<evidence type="ECO:0000313" key="10">
    <source>
        <dbReference type="Proteomes" id="UP001500021"/>
    </source>
</evidence>
<feature type="signal peptide" evidence="7">
    <location>
        <begin position="1"/>
        <end position="22"/>
    </location>
</feature>
<keyword evidence="3 5" id="KW-0408">Iron</keyword>
<evidence type="ECO:0000256" key="6">
    <source>
        <dbReference type="SAM" id="Phobius"/>
    </source>
</evidence>
<evidence type="ECO:0000256" key="2">
    <source>
        <dbReference type="ARBA" id="ARBA00022723"/>
    </source>
</evidence>
<dbReference type="InterPro" id="IPR009056">
    <property type="entry name" value="Cyt_c-like_dom"/>
</dbReference>
<dbReference type="EMBL" id="BAAAFA010000003">
    <property type="protein sequence ID" value="GAA0814891.1"/>
    <property type="molecule type" value="Genomic_DNA"/>
</dbReference>
<evidence type="ECO:0000256" key="1">
    <source>
        <dbReference type="ARBA" id="ARBA00022617"/>
    </source>
</evidence>
<dbReference type="PROSITE" id="PS51007">
    <property type="entry name" value="CYTC"/>
    <property type="match status" value="1"/>
</dbReference>
<evidence type="ECO:0000256" key="5">
    <source>
        <dbReference type="PROSITE-ProRule" id="PRU00433"/>
    </source>
</evidence>
<evidence type="ECO:0000313" key="9">
    <source>
        <dbReference type="EMBL" id="GAA0814891.1"/>
    </source>
</evidence>
<dbReference type="RefSeq" id="WP_215981417.1">
    <property type="nucleotide sequence ID" value="NZ_BAAAFA010000003.1"/>
</dbReference>
<sequence length="254" mass="28731">MKKLILAFALSIAALAPSAAFAAGPSVPVDKANNDLSDKESLKRGFQTYINYCLGCHQLQYQRYNRTFTDLGIEEADGVENYMYTGEKSGDHITNTMPKKDAAKWFGTAPPDLTLIARLKSPDYIYTYLRTFYIDESRPFGVNNTTFKDVGMPHVLQDLQGIQVKVVDKPAIAADPENGIKAQAEVSHLEPARGGTLTTEEYDDLVRDLTNFLEYVGEPNKLERKSLGYWVIAFLFFFFIIAYLLKKEYWKDVH</sequence>
<feature type="transmembrane region" description="Helical" evidence="6">
    <location>
        <begin position="227"/>
        <end position="245"/>
    </location>
</feature>
<dbReference type="InterPro" id="IPR002326">
    <property type="entry name" value="Cyt_c1"/>
</dbReference>